<evidence type="ECO:0000259" key="5">
    <source>
        <dbReference type="PROSITE" id="PS01124"/>
    </source>
</evidence>
<dbReference type="Pfam" id="PF12833">
    <property type="entry name" value="HTH_18"/>
    <property type="match status" value="1"/>
</dbReference>
<proteinExistence type="predicted"/>
<dbReference type="EMBL" id="AP012204">
    <property type="protein sequence ID" value="BAK36785.1"/>
    <property type="molecule type" value="Genomic_DNA"/>
</dbReference>
<dbReference type="KEGG" id="mph:MLP_37710"/>
<evidence type="ECO:0000256" key="2">
    <source>
        <dbReference type="ARBA" id="ARBA00023125"/>
    </source>
</evidence>
<dbReference type="Gene3D" id="1.10.10.60">
    <property type="entry name" value="Homeodomain-like"/>
    <property type="match status" value="2"/>
</dbReference>
<dbReference type="InterPro" id="IPR050204">
    <property type="entry name" value="AraC_XylS_family_regulators"/>
</dbReference>
<evidence type="ECO:0000313" key="6">
    <source>
        <dbReference type="EMBL" id="BAK36785.1"/>
    </source>
</evidence>
<keyword evidence="3" id="KW-0804">Transcription</keyword>
<evidence type="ECO:0000256" key="3">
    <source>
        <dbReference type="ARBA" id="ARBA00023163"/>
    </source>
</evidence>
<feature type="domain" description="HTH araC/xylS-type" evidence="5">
    <location>
        <begin position="195"/>
        <end position="293"/>
    </location>
</feature>
<dbReference type="OrthoDB" id="186135at2"/>
<dbReference type="eggNOG" id="COG4977">
    <property type="taxonomic scope" value="Bacteria"/>
</dbReference>
<sequence>MTPYAALLARTRTIHRPVGPVAYDCVKVIVVRDGSAILFSEFGQQPVTIGDVILLGANTLCGSEPEGHVSVTTIYADTDYVVDQVFWQYVGLLQDRLDAQGFANTVYTEPAQILRLGEDRAGMLMPWLDELVALSVDGRFVENFYRMQALWFSIAHVIAPFIKTSPIRTSPTQRARAWPVSPRHRRFAPLRGEARKVAELLRADLARRWSMGDLADEVHLSKSQVGRLFAEAYGKSPIAYLTMLRTERMAGLLRTTDASIAVIAREVGWDAPDFATRQFRRSVGVTPRRYRSLSRTHASRESPSDPHGLPHS</sequence>
<evidence type="ECO:0000256" key="4">
    <source>
        <dbReference type="SAM" id="MobiDB-lite"/>
    </source>
</evidence>
<keyword evidence="1" id="KW-0805">Transcription regulation</keyword>
<dbReference type="SUPFAM" id="SSF46689">
    <property type="entry name" value="Homeodomain-like"/>
    <property type="match status" value="2"/>
</dbReference>
<dbReference type="GO" id="GO:0043565">
    <property type="term" value="F:sequence-specific DNA binding"/>
    <property type="evidence" value="ECO:0007669"/>
    <property type="project" value="InterPro"/>
</dbReference>
<dbReference type="AlphaFoldDB" id="F5XPV4"/>
<protein>
    <submittedName>
        <fullName evidence="6">Putative AraC family transcriptional regulator</fullName>
    </submittedName>
</protein>
<evidence type="ECO:0000313" key="7">
    <source>
        <dbReference type="Proteomes" id="UP000007947"/>
    </source>
</evidence>
<dbReference type="SMART" id="SM00342">
    <property type="entry name" value="HTH_ARAC"/>
    <property type="match status" value="1"/>
</dbReference>
<keyword evidence="7" id="KW-1185">Reference proteome</keyword>
<dbReference type="InterPro" id="IPR018060">
    <property type="entry name" value="HTH_AraC"/>
</dbReference>
<feature type="region of interest" description="Disordered" evidence="4">
    <location>
        <begin position="290"/>
        <end position="312"/>
    </location>
</feature>
<dbReference type="PANTHER" id="PTHR46796">
    <property type="entry name" value="HTH-TYPE TRANSCRIPTIONAL ACTIVATOR RHAS-RELATED"/>
    <property type="match status" value="1"/>
</dbReference>
<dbReference type="GO" id="GO:0003700">
    <property type="term" value="F:DNA-binding transcription factor activity"/>
    <property type="evidence" value="ECO:0007669"/>
    <property type="project" value="InterPro"/>
</dbReference>
<dbReference type="PROSITE" id="PS01124">
    <property type="entry name" value="HTH_ARAC_FAMILY_2"/>
    <property type="match status" value="1"/>
</dbReference>
<dbReference type="STRING" id="1032480.MLP_37710"/>
<dbReference type="PANTHER" id="PTHR46796:SF7">
    <property type="entry name" value="ARAC FAMILY TRANSCRIPTIONAL REGULATOR"/>
    <property type="match status" value="1"/>
</dbReference>
<dbReference type="Proteomes" id="UP000007947">
    <property type="component" value="Chromosome"/>
</dbReference>
<dbReference type="RefSeq" id="WP_013864631.1">
    <property type="nucleotide sequence ID" value="NC_015635.1"/>
</dbReference>
<name>F5XPV4_MICPN</name>
<gene>
    <name evidence="6" type="ordered locus">MLP_37710</name>
</gene>
<dbReference type="HOGENOM" id="CLU_068652_0_0_11"/>
<evidence type="ECO:0000256" key="1">
    <source>
        <dbReference type="ARBA" id="ARBA00023015"/>
    </source>
</evidence>
<accession>F5XPV4</accession>
<organism evidence="6 7">
    <name type="scientific">Microlunatus phosphovorus (strain ATCC 700054 / DSM 10555 / JCM 9379 / NBRC 101784 / NCIMB 13414 / VKM Ac-1990 / NM-1)</name>
    <dbReference type="NCBI Taxonomy" id="1032480"/>
    <lineage>
        <taxon>Bacteria</taxon>
        <taxon>Bacillati</taxon>
        <taxon>Actinomycetota</taxon>
        <taxon>Actinomycetes</taxon>
        <taxon>Propionibacteriales</taxon>
        <taxon>Propionibacteriaceae</taxon>
        <taxon>Microlunatus</taxon>
    </lineage>
</organism>
<reference evidence="6 7" key="1">
    <citation type="submission" date="2011-05" db="EMBL/GenBank/DDBJ databases">
        <title>Whole genome sequence of Microlunatus phosphovorus NM-1.</title>
        <authorList>
            <person name="Hosoyama A."/>
            <person name="Sasaki K."/>
            <person name="Harada T."/>
            <person name="Igarashi R."/>
            <person name="Kawakoshi A."/>
            <person name="Sasagawa M."/>
            <person name="Fukada J."/>
            <person name="Nakamura S."/>
            <person name="Katano Y."/>
            <person name="Hanada S."/>
            <person name="Kamagata Y."/>
            <person name="Nakamura N."/>
            <person name="Yamazaki S."/>
            <person name="Fujita N."/>
        </authorList>
    </citation>
    <scope>NUCLEOTIDE SEQUENCE [LARGE SCALE GENOMIC DNA]</scope>
    <source>
        <strain evidence="7">ATCC 700054 / DSM 10555 / JCM 9379 / NBRC 101784 / NCIMB 13414 / VKM Ac-1990 / NM-1</strain>
    </source>
</reference>
<dbReference type="InterPro" id="IPR009057">
    <property type="entry name" value="Homeodomain-like_sf"/>
</dbReference>
<keyword evidence="2" id="KW-0238">DNA-binding</keyword>